<evidence type="ECO:0000256" key="2">
    <source>
        <dbReference type="ARBA" id="ARBA00005933"/>
    </source>
</evidence>
<comment type="caution">
    <text evidence="8">The sequence shown here is derived from an EMBL/GenBank/DDBJ whole genome shotgun (WGS) entry which is preliminary data.</text>
</comment>
<feature type="chain" id="PRO_5040290611" evidence="7">
    <location>
        <begin position="21"/>
        <end position="135"/>
    </location>
</feature>
<comment type="similarity">
    <text evidence="2">Belongs to the fucoxanthin chlorophyll protein family.</text>
</comment>
<keyword evidence="9" id="KW-1185">Reference proteome</keyword>
<dbReference type="InterPro" id="IPR022796">
    <property type="entry name" value="Chloroa_b-bind"/>
</dbReference>
<keyword evidence="3" id="KW-0150">Chloroplast</keyword>
<comment type="subcellular location">
    <subcellularLocation>
        <location evidence="1">Plastid</location>
        <location evidence="1">Chloroplast</location>
    </subcellularLocation>
</comment>
<accession>A0A9N8DYS8</accession>
<gene>
    <name evidence="8" type="ORF">SEMRO_376_G129640.1</name>
</gene>
<evidence type="ECO:0000256" key="5">
    <source>
        <dbReference type="ARBA" id="ARBA00023243"/>
    </source>
</evidence>
<proteinExistence type="inferred from homology"/>
<dbReference type="AlphaFoldDB" id="A0A9N8DYS8"/>
<dbReference type="OrthoDB" id="40241at2759"/>
<dbReference type="SUPFAM" id="SSF103511">
    <property type="entry name" value="Chlorophyll a-b binding protein"/>
    <property type="match status" value="1"/>
</dbReference>
<keyword evidence="6" id="KW-1133">Transmembrane helix</keyword>
<evidence type="ECO:0000256" key="3">
    <source>
        <dbReference type="ARBA" id="ARBA00022528"/>
    </source>
</evidence>
<dbReference type="GO" id="GO:0030076">
    <property type="term" value="C:light-harvesting complex"/>
    <property type="evidence" value="ECO:0007669"/>
    <property type="project" value="UniProtKB-KW"/>
</dbReference>
<evidence type="ECO:0000313" key="9">
    <source>
        <dbReference type="Proteomes" id="UP001153069"/>
    </source>
</evidence>
<dbReference type="EMBL" id="CAICTM010000375">
    <property type="protein sequence ID" value="CAB9509120.1"/>
    <property type="molecule type" value="Genomic_DNA"/>
</dbReference>
<sequence>MRSIFASLFVALCLLARTSAFVTPSSSTTALSRNTVGTAAATTSTQLHERQWNFNEGQGPFGMKKNAEIWNGRVAQMAFLVIFIQELVQGKGVIQGFQEGDPANVAGFAGFFLTIAGLTGFLALKGKNDYVDENL</sequence>
<keyword evidence="6" id="KW-0472">Membrane</keyword>
<dbReference type="Pfam" id="PF00504">
    <property type="entry name" value="Chloroa_b-bind"/>
    <property type="match status" value="1"/>
</dbReference>
<feature type="signal peptide" evidence="7">
    <location>
        <begin position="1"/>
        <end position="20"/>
    </location>
</feature>
<evidence type="ECO:0000256" key="7">
    <source>
        <dbReference type="SAM" id="SignalP"/>
    </source>
</evidence>
<keyword evidence="6" id="KW-0812">Transmembrane</keyword>
<protein>
    <submittedName>
        <fullName evidence="8">Transcriptional regulator</fullName>
    </submittedName>
</protein>
<keyword evidence="7" id="KW-0732">Signal</keyword>
<evidence type="ECO:0000256" key="6">
    <source>
        <dbReference type="SAM" id="Phobius"/>
    </source>
</evidence>
<evidence type="ECO:0000256" key="1">
    <source>
        <dbReference type="ARBA" id="ARBA00004229"/>
    </source>
</evidence>
<dbReference type="Proteomes" id="UP001153069">
    <property type="component" value="Unassembled WGS sequence"/>
</dbReference>
<dbReference type="GO" id="GO:0009507">
    <property type="term" value="C:chloroplast"/>
    <property type="evidence" value="ECO:0007669"/>
    <property type="project" value="UniProtKB-SubCell"/>
</dbReference>
<evidence type="ECO:0000313" key="8">
    <source>
        <dbReference type="EMBL" id="CAB9509120.1"/>
    </source>
</evidence>
<keyword evidence="5" id="KW-0437">Light-harvesting polypeptide</keyword>
<dbReference type="Gene3D" id="1.10.3460.10">
    <property type="entry name" value="Chlorophyll a/b binding protein domain"/>
    <property type="match status" value="1"/>
</dbReference>
<name>A0A9N8DYS8_9STRA</name>
<evidence type="ECO:0000256" key="4">
    <source>
        <dbReference type="ARBA" id="ARBA00022640"/>
    </source>
</evidence>
<reference evidence="8" key="1">
    <citation type="submission" date="2020-06" db="EMBL/GenBank/DDBJ databases">
        <authorList>
            <consortium name="Plant Systems Biology data submission"/>
        </authorList>
    </citation>
    <scope>NUCLEOTIDE SEQUENCE</scope>
    <source>
        <strain evidence="8">D6</strain>
    </source>
</reference>
<keyword evidence="4" id="KW-0934">Plastid</keyword>
<organism evidence="8 9">
    <name type="scientific">Seminavis robusta</name>
    <dbReference type="NCBI Taxonomy" id="568900"/>
    <lineage>
        <taxon>Eukaryota</taxon>
        <taxon>Sar</taxon>
        <taxon>Stramenopiles</taxon>
        <taxon>Ochrophyta</taxon>
        <taxon>Bacillariophyta</taxon>
        <taxon>Bacillariophyceae</taxon>
        <taxon>Bacillariophycidae</taxon>
        <taxon>Naviculales</taxon>
        <taxon>Naviculaceae</taxon>
        <taxon>Seminavis</taxon>
    </lineage>
</organism>
<feature type="transmembrane region" description="Helical" evidence="6">
    <location>
        <begin position="105"/>
        <end position="124"/>
    </location>
</feature>